<keyword evidence="1" id="KW-0998">Cell outer membrane</keyword>
<feature type="domain" description="Organic solvent tolerance-like N-terminal" evidence="3">
    <location>
        <begin position="41"/>
        <end position="87"/>
    </location>
</feature>
<dbReference type="PANTHER" id="PTHR30189">
    <property type="entry name" value="LPS-ASSEMBLY PROTEIN"/>
    <property type="match status" value="1"/>
</dbReference>
<evidence type="ECO:0000259" key="3">
    <source>
        <dbReference type="Pfam" id="PF03968"/>
    </source>
</evidence>
<feature type="signal peptide" evidence="2">
    <location>
        <begin position="1"/>
        <end position="29"/>
    </location>
</feature>
<keyword evidence="2" id="KW-0732">Signal</keyword>
<dbReference type="InterPro" id="IPR050218">
    <property type="entry name" value="LptD"/>
</dbReference>
<dbReference type="InterPro" id="IPR005653">
    <property type="entry name" value="OstA-like_N"/>
</dbReference>
<dbReference type="EMBL" id="CP039704">
    <property type="protein sequence ID" value="QCI80206.1"/>
    <property type="molecule type" value="Genomic_DNA"/>
</dbReference>
<dbReference type="AlphaFoldDB" id="A0A4D7CBU2"/>
<proteinExistence type="predicted"/>
<name>A0A4D7CBU2_9SPHN</name>
<dbReference type="RefSeq" id="WP_222873069.1">
    <property type="nucleotide sequence ID" value="NZ_CP039704.1"/>
</dbReference>
<evidence type="ECO:0000256" key="1">
    <source>
        <dbReference type="ARBA" id="ARBA00023237"/>
    </source>
</evidence>
<organism evidence="4 5">
    <name type="scientific">Hankyongella ginsenosidimutans</name>
    <dbReference type="NCBI Taxonomy" id="1763828"/>
    <lineage>
        <taxon>Bacteria</taxon>
        <taxon>Pseudomonadati</taxon>
        <taxon>Pseudomonadota</taxon>
        <taxon>Alphaproteobacteria</taxon>
        <taxon>Sphingomonadales</taxon>
        <taxon>Sphingomonadaceae</taxon>
        <taxon>Hankyongella</taxon>
    </lineage>
</organism>
<dbReference type="GO" id="GO:0009279">
    <property type="term" value="C:cell outer membrane"/>
    <property type="evidence" value="ECO:0007669"/>
    <property type="project" value="TreeGrafter"/>
</dbReference>
<dbReference type="Pfam" id="PF03968">
    <property type="entry name" value="LptD_N"/>
    <property type="match status" value="1"/>
</dbReference>
<dbReference type="PANTHER" id="PTHR30189:SF1">
    <property type="entry name" value="LPS-ASSEMBLY PROTEIN LPTD"/>
    <property type="match status" value="1"/>
</dbReference>
<dbReference type="Gene3D" id="2.60.450.10">
    <property type="entry name" value="Lipopolysaccharide (LPS) transport protein A like domain"/>
    <property type="match status" value="1"/>
</dbReference>
<protein>
    <submittedName>
        <fullName evidence="4">LPS-assembly protein LptD</fullName>
    </submittedName>
</protein>
<sequence>MHRREISGLRRFWTTTAIALALGTAQAQAQQAPDNPPIGFEADSLEYNDTSEIVTARGNVIAQRNGYRLQADEVVYNRTSGSVEARGNVRMWDPQGNLARAERAELTDTLKDGVVYNLLLMLDEGARLAAASGLRAEPINRFERVVYSPCAVCVDGAGERAPVWRIKARRVTYDENRKRFYYEGARLEMLGVPVLFTPGLSTPAPDVKRASGLLGPNFYTDAELGVGFDLPIFVVLSPQRDLTITPTFYSAVAPVLGLEYREQVSTGVLTLGGAGTYTARRDILGDRSGGSELRGYVYYGALLQHSPRWRSTVSGSVSTDDTFLRRYNINEDDTLRSNYRLEYFGDRSYFAANLWGFRACA</sequence>
<gene>
    <name evidence="4" type="ORF">E6W36_13930</name>
</gene>
<reference evidence="5" key="1">
    <citation type="submission" date="2019-04" db="EMBL/GenBank/DDBJ databases">
        <title>Complete genome sequence of Sphingomonas sp. W1-2-3.</title>
        <authorList>
            <person name="Im W.T."/>
        </authorList>
    </citation>
    <scope>NUCLEOTIDE SEQUENCE [LARGE SCALE GENOMIC DNA]</scope>
    <source>
        <strain evidence="5">W1-2-3</strain>
    </source>
</reference>
<evidence type="ECO:0000313" key="5">
    <source>
        <dbReference type="Proteomes" id="UP000298714"/>
    </source>
</evidence>
<keyword evidence="5" id="KW-1185">Reference proteome</keyword>
<keyword evidence="1" id="KW-0472">Membrane</keyword>
<feature type="chain" id="PRO_5020481993" evidence="2">
    <location>
        <begin position="30"/>
        <end position="361"/>
    </location>
</feature>
<evidence type="ECO:0000256" key="2">
    <source>
        <dbReference type="SAM" id="SignalP"/>
    </source>
</evidence>
<dbReference type="KEGG" id="hgn:E6W36_13930"/>
<evidence type="ECO:0000313" key="4">
    <source>
        <dbReference type="EMBL" id="QCI80206.1"/>
    </source>
</evidence>
<accession>A0A4D7CBU2</accession>
<dbReference type="GO" id="GO:1990351">
    <property type="term" value="C:transporter complex"/>
    <property type="evidence" value="ECO:0007669"/>
    <property type="project" value="TreeGrafter"/>
</dbReference>
<dbReference type="Proteomes" id="UP000298714">
    <property type="component" value="Chromosome"/>
</dbReference>